<name>A0A8C0L2K7_CANLU</name>
<sequence length="184" mass="20931">MLVDLRRQPGPLSPQEVEEQLQHPLQVKYSRAKVGTLHNVLTPTQVKNQPISIAWDSLDPGKRCMLVMTDSDAPSRKAICQVPKHSSGTVLFHYMGSGPPKAFTLYFQLVYMQDGPLKCDKAILSKQYGDHSGKFKVASPHKKYELKSLAACTCYQVEWDSCKMGKRYEQIFYRRGYTDNKRAC</sequence>
<dbReference type="GO" id="GO:0043409">
    <property type="term" value="P:negative regulation of MAPK cascade"/>
    <property type="evidence" value="ECO:0007669"/>
    <property type="project" value="TreeGrafter"/>
</dbReference>
<reference evidence="1" key="2">
    <citation type="submission" date="2025-09" db="UniProtKB">
        <authorList>
            <consortium name="Ensembl"/>
        </authorList>
    </citation>
    <scope>IDENTIFICATION</scope>
</reference>
<dbReference type="GeneTree" id="ENSGT00940000163122"/>
<dbReference type="Gene3D" id="3.90.280.10">
    <property type="entry name" value="PEBP-like"/>
    <property type="match status" value="1"/>
</dbReference>
<dbReference type="PANTHER" id="PTHR11362">
    <property type="entry name" value="PHOSPHATIDYLETHANOLAMINE-BINDING PROTEIN"/>
    <property type="match status" value="1"/>
</dbReference>
<organism evidence="1 2">
    <name type="scientific">Canis lupus dingo</name>
    <name type="common">dingo</name>
    <dbReference type="NCBI Taxonomy" id="286419"/>
    <lineage>
        <taxon>Eukaryota</taxon>
        <taxon>Metazoa</taxon>
        <taxon>Chordata</taxon>
        <taxon>Craniata</taxon>
        <taxon>Vertebrata</taxon>
        <taxon>Euteleostomi</taxon>
        <taxon>Mammalia</taxon>
        <taxon>Eutheria</taxon>
        <taxon>Laurasiatheria</taxon>
        <taxon>Carnivora</taxon>
        <taxon>Caniformia</taxon>
        <taxon>Canidae</taxon>
        <taxon>Canis</taxon>
    </lineage>
</organism>
<reference evidence="1" key="1">
    <citation type="submission" date="2025-08" db="UniProtKB">
        <authorList>
            <consortium name="Ensembl"/>
        </authorList>
    </citation>
    <scope>IDENTIFICATION</scope>
</reference>
<accession>A0A8C0L2K7</accession>
<dbReference type="PANTHER" id="PTHR11362:SF151">
    <property type="entry name" value="PHOSPHATIDYLETHANOLAMINE-BINDING PROTEIN 1"/>
    <property type="match status" value="1"/>
</dbReference>
<dbReference type="InterPro" id="IPR035810">
    <property type="entry name" value="PEBP_euk"/>
</dbReference>
<evidence type="ECO:0000313" key="2">
    <source>
        <dbReference type="Proteomes" id="UP000694391"/>
    </source>
</evidence>
<dbReference type="AlphaFoldDB" id="A0A8C0L2K7"/>
<dbReference type="Ensembl" id="ENSCAFT00020027739.1">
    <property type="protein sequence ID" value="ENSCAFP00020024016.1"/>
    <property type="gene ID" value="ENSCAFG00020018896.1"/>
</dbReference>
<proteinExistence type="predicted"/>
<dbReference type="InterPro" id="IPR036610">
    <property type="entry name" value="PEBP-like_sf"/>
</dbReference>
<evidence type="ECO:0000313" key="1">
    <source>
        <dbReference type="Ensembl" id="ENSCAFP00020024016.1"/>
    </source>
</evidence>
<dbReference type="SUPFAM" id="SSF49777">
    <property type="entry name" value="PEBP-like"/>
    <property type="match status" value="1"/>
</dbReference>
<dbReference type="Proteomes" id="UP000694391">
    <property type="component" value="Unplaced"/>
</dbReference>
<protein>
    <submittedName>
        <fullName evidence="1">Uncharacterized protein</fullName>
    </submittedName>
</protein>
<dbReference type="CDD" id="cd00866">
    <property type="entry name" value="PEBP_euk"/>
    <property type="match status" value="1"/>
</dbReference>
<keyword evidence="2" id="KW-1185">Reference proteome</keyword>